<protein>
    <submittedName>
        <fullName evidence="1">Uncharacterized protein</fullName>
    </submittedName>
</protein>
<gene>
    <name evidence="1" type="ORF">GWP43_04880</name>
</gene>
<dbReference type="RefSeq" id="WP_162663156.1">
    <property type="nucleotide sequence ID" value="NZ_CP048020.1"/>
</dbReference>
<name>A0A6P1XZJ1_9SPIR</name>
<proteinExistence type="predicted"/>
<reference evidence="1 2" key="1">
    <citation type="submission" date="2020-01" db="EMBL/GenBank/DDBJ databases">
        <title>Complete genome sequence of a human oral phylogroup 1 Treponema sp. strain ATCC 700766, originally isolated from periodontitis dental plaque.</title>
        <authorList>
            <person name="Chan Y."/>
            <person name="Huo Y.-B."/>
            <person name="Yu X.-L."/>
            <person name="Zeng H."/>
            <person name="Leung W.-K."/>
            <person name="Watt R.M."/>
        </authorList>
    </citation>
    <scope>NUCLEOTIDE SEQUENCE [LARGE SCALE GENOMIC DNA]</scope>
    <source>
        <strain evidence="1 2">OMZ 804</strain>
    </source>
</reference>
<dbReference type="KEGG" id="trz:GWP43_04880"/>
<accession>A0A6P1XZJ1</accession>
<evidence type="ECO:0000313" key="2">
    <source>
        <dbReference type="Proteomes" id="UP000464374"/>
    </source>
</evidence>
<dbReference type="EMBL" id="CP048020">
    <property type="protein sequence ID" value="QHX42897.1"/>
    <property type="molecule type" value="Genomic_DNA"/>
</dbReference>
<sequence>MRSALYAELVKLYPVYYIGNVEKTAKKPFLILQFEHGIKTRLGSWNMVTVSVYVPAGDFELLDTACEKVITALDGKHLKRIRSGGVFLVQYVDCSSDLIEDSLGAISKQLNFKIPVFGGDFM</sequence>
<dbReference type="Proteomes" id="UP000464374">
    <property type="component" value="Chromosome"/>
</dbReference>
<evidence type="ECO:0000313" key="1">
    <source>
        <dbReference type="EMBL" id="QHX42897.1"/>
    </source>
</evidence>
<dbReference type="AlphaFoldDB" id="A0A6P1XZJ1"/>
<organism evidence="1 2">
    <name type="scientific">Treponema vincentii</name>
    <dbReference type="NCBI Taxonomy" id="69710"/>
    <lineage>
        <taxon>Bacteria</taxon>
        <taxon>Pseudomonadati</taxon>
        <taxon>Spirochaetota</taxon>
        <taxon>Spirochaetia</taxon>
        <taxon>Spirochaetales</taxon>
        <taxon>Treponemataceae</taxon>
        <taxon>Treponema</taxon>
    </lineage>
</organism>